<dbReference type="NCBIfam" id="TIGR04057">
    <property type="entry name" value="SusC_RagA_signa"/>
    <property type="match status" value="1"/>
</dbReference>
<gene>
    <name evidence="3" type="ordered locus">Phep_3773</name>
</gene>
<dbReference type="InterPro" id="IPR037066">
    <property type="entry name" value="Plug_dom_sf"/>
</dbReference>
<proteinExistence type="inferred from homology"/>
<comment type="subcellular location">
    <subcellularLocation>
        <location evidence="1">Cell outer membrane</location>
        <topology evidence="1">Multi-pass membrane protein</topology>
    </subcellularLocation>
</comment>
<keyword evidence="3" id="KW-0675">Receptor</keyword>
<keyword evidence="4" id="KW-1185">Reference proteome</keyword>
<evidence type="ECO:0000259" key="2">
    <source>
        <dbReference type="Pfam" id="PF07715"/>
    </source>
</evidence>
<sequence>MEVIFKFIRGSEYKTFLRYISFCFVLLSSICLRAGAQERALEGRVYDEEGKVPMAGVTVKVKGKSNSTVTNQKGGFLIKVSPSDTLLVAYVGYTRIQRIYSGEKTIDFVLKEEKLMMDEVVVVGYGVLKKKAVVGAVSEISGDDIKDRPTPNITRALQGQVPGLNIIQADGKPNHGGNLTIRGQNNSFKARKVGGGEYSNSLGQGGGALVLIDGAEGDINTVNPEDIASVSVLKDASSAAVYGARGAFGVILITTKKPKGNAPKISYSYARSIMERTVLWEDHIVSDPVAWVDGFREAYLNAMPNGTVPSLMNNYFPYSDSWFQELKRRQADPTLDDYNIDANGNYVYYGSTNWLAEFYKRSNSANVHSLNFSGGNESSSYYLSGRAYEQDGIYKVGNEDFNKYNLRGKGSLKLKPWLTLDNNTSLNINNYLQPMMHYGQNVVGRQIDLFGFPVATIKNPDDSWTQTAAKVGYAAFAEGTSFQDNKSMEIANTTSLLVDIIPSVFNVRGDFTYKAIRAQRQRSENLYTFYTGLNASGKDYNDSSFEDWRYDTDYISANMVGTYTPKLADGHNLNIIAGWNLEDSRYKTQKTYRTGNLYPSKPGFTLMDGEYYSTLSGGNSWGLIGAFSRINYNYKNRYLSEISVRYDGSSKFPKDSQWGFFPSASLGWNVSEESFVKKATGNWLNNLKIRASVGSLGNANISPYQFLETMSFSKTSVLINGNRVPYTEAPSLIPDGITWEKVTTYNLGLDLAVLNNRLNFVGDIYSRYTDDLYTVGPNLPQVLGSSAPKGNFASLKTTGWEASLTWKDNFEVRQSPFNYSVKAMLWDSRSWVTDYYNANGDLTTYYEGMELGEMWGFRTAGIYASNAEAKNGPAYNFFKNGEMFEAYAGDLRFVDIDGDGIMTKGDRTLSSHGDMEIIGNTSSRYQFGFNLSANWKGFGLSAFFQGVLKKQWYPWTESGFFWGQHNRAYGFLMESQTGDHIVQVDKSNDNWVVTNMDKDPYWTRRISLVANRNDGPLTWENTHYLQDASYIRLKNITVDYNLPTSVVKKVGMSGCRIYVSAENMWTYSPMYKYTKMFDPEVIDSGDSDFASSTSSGLGGTGNGYSYPMLKNITVGVNINF</sequence>
<dbReference type="KEGG" id="phe:Phep_3773"/>
<feature type="domain" description="TonB-dependent receptor plug" evidence="2">
    <location>
        <begin position="130"/>
        <end position="250"/>
    </location>
</feature>
<dbReference type="Gene3D" id="2.60.40.1120">
    <property type="entry name" value="Carboxypeptidase-like, regulatory domain"/>
    <property type="match status" value="1"/>
</dbReference>
<dbReference type="Pfam" id="PF13715">
    <property type="entry name" value="CarbopepD_reg_2"/>
    <property type="match status" value="1"/>
</dbReference>
<dbReference type="InterPro" id="IPR023997">
    <property type="entry name" value="TonB-dep_OMP_SusC/RagA_CS"/>
</dbReference>
<dbReference type="RefSeq" id="WP_015809573.1">
    <property type="nucleotide sequence ID" value="NC_013061.1"/>
</dbReference>
<dbReference type="eggNOG" id="COG1629">
    <property type="taxonomic scope" value="Bacteria"/>
</dbReference>
<keyword evidence="1" id="KW-1134">Transmembrane beta strand</keyword>
<keyword evidence="1" id="KW-0812">Transmembrane</keyword>
<dbReference type="STRING" id="485917.Phep_3773"/>
<evidence type="ECO:0000256" key="1">
    <source>
        <dbReference type="PROSITE-ProRule" id="PRU01360"/>
    </source>
</evidence>
<dbReference type="SUPFAM" id="SSF49464">
    <property type="entry name" value="Carboxypeptidase regulatory domain-like"/>
    <property type="match status" value="1"/>
</dbReference>
<dbReference type="AlphaFoldDB" id="C6XUV6"/>
<keyword evidence="1" id="KW-0813">Transport</keyword>
<dbReference type="Pfam" id="PF07715">
    <property type="entry name" value="Plug"/>
    <property type="match status" value="1"/>
</dbReference>
<dbReference type="InterPro" id="IPR039426">
    <property type="entry name" value="TonB-dep_rcpt-like"/>
</dbReference>
<dbReference type="HOGENOM" id="CLU_004317_1_1_10"/>
<name>C6XUV6_PEDHD</name>
<dbReference type="InterPro" id="IPR023996">
    <property type="entry name" value="TonB-dep_OMP_SusC/RagA"/>
</dbReference>
<organism evidence="3 4">
    <name type="scientific">Pedobacter heparinus (strain ATCC 13125 / DSM 2366 / CIP 104194 / JCM 7457 / NBRC 12017 / NCIMB 9290 / NRRL B-14731 / HIM 762-3)</name>
    <dbReference type="NCBI Taxonomy" id="485917"/>
    <lineage>
        <taxon>Bacteria</taxon>
        <taxon>Pseudomonadati</taxon>
        <taxon>Bacteroidota</taxon>
        <taxon>Sphingobacteriia</taxon>
        <taxon>Sphingobacteriales</taxon>
        <taxon>Sphingobacteriaceae</taxon>
        <taxon>Pedobacter</taxon>
    </lineage>
</organism>
<protein>
    <submittedName>
        <fullName evidence="3">TonB-dependent receptor plug</fullName>
    </submittedName>
</protein>
<dbReference type="PROSITE" id="PS52016">
    <property type="entry name" value="TONB_DEPENDENT_REC_3"/>
    <property type="match status" value="1"/>
</dbReference>
<reference evidence="3 4" key="1">
    <citation type="journal article" date="2009" name="Stand. Genomic Sci.">
        <title>Complete genome sequence of Pedobacter heparinus type strain (HIM 762-3).</title>
        <authorList>
            <person name="Han C."/>
            <person name="Spring S."/>
            <person name="Lapidus A."/>
            <person name="Del Rio T.G."/>
            <person name="Tice H."/>
            <person name="Copeland A."/>
            <person name="Cheng J.F."/>
            <person name="Lucas S."/>
            <person name="Chen F."/>
            <person name="Nolan M."/>
            <person name="Bruce D."/>
            <person name="Goodwin L."/>
            <person name="Pitluck S."/>
            <person name="Ivanova N."/>
            <person name="Mavromatis K."/>
            <person name="Mikhailova N."/>
            <person name="Pati A."/>
            <person name="Chen A."/>
            <person name="Palaniappan K."/>
            <person name="Land M."/>
            <person name="Hauser L."/>
            <person name="Chang Y.J."/>
            <person name="Jeffries C.C."/>
            <person name="Saunders E."/>
            <person name="Chertkov O."/>
            <person name="Brettin T."/>
            <person name="Goker M."/>
            <person name="Rohde M."/>
            <person name="Bristow J."/>
            <person name="Eisen J.A."/>
            <person name="Markowitz V."/>
            <person name="Hugenholtz P."/>
            <person name="Kyrpides N.C."/>
            <person name="Klenk H.P."/>
            <person name="Detter J.C."/>
        </authorList>
    </citation>
    <scope>NUCLEOTIDE SEQUENCE [LARGE SCALE GENOMIC DNA]</scope>
    <source>
        <strain evidence="4">ATCC 13125 / DSM 2366 / CIP 104194 / JCM 7457 / NBRC 12017 / NCIMB 9290 / NRRL B-14731 / HIM 762-3</strain>
    </source>
</reference>
<comment type="similarity">
    <text evidence="1">Belongs to the TonB-dependent receptor family.</text>
</comment>
<dbReference type="OrthoDB" id="604358at2"/>
<dbReference type="Proteomes" id="UP000000852">
    <property type="component" value="Chromosome"/>
</dbReference>
<accession>C6XUV6</accession>
<dbReference type="InterPro" id="IPR008969">
    <property type="entry name" value="CarboxyPept-like_regulatory"/>
</dbReference>
<dbReference type="Gene3D" id="2.170.130.10">
    <property type="entry name" value="TonB-dependent receptor, plug domain"/>
    <property type="match status" value="1"/>
</dbReference>
<keyword evidence="1" id="KW-0472">Membrane</keyword>
<evidence type="ECO:0000313" key="4">
    <source>
        <dbReference type="Proteomes" id="UP000000852"/>
    </source>
</evidence>
<dbReference type="SUPFAM" id="SSF56935">
    <property type="entry name" value="Porins"/>
    <property type="match status" value="1"/>
</dbReference>
<dbReference type="GO" id="GO:0009279">
    <property type="term" value="C:cell outer membrane"/>
    <property type="evidence" value="ECO:0007669"/>
    <property type="project" value="UniProtKB-SubCell"/>
</dbReference>
<dbReference type="NCBIfam" id="TIGR04056">
    <property type="entry name" value="OMP_RagA_SusC"/>
    <property type="match status" value="1"/>
</dbReference>
<evidence type="ECO:0000313" key="3">
    <source>
        <dbReference type="EMBL" id="ACU05964.1"/>
    </source>
</evidence>
<keyword evidence="1" id="KW-0998">Cell outer membrane</keyword>
<dbReference type="InterPro" id="IPR012910">
    <property type="entry name" value="Plug_dom"/>
</dbReference>
<dbReference type="EMBL" id="CP001681">
    <property type="protein sequence ID" value="ACU05964.1"/>
    <property type="molecule type" value="Genomic_DNA"/>
</dbReference>